<proteinExistence type="predicted"/>
<accession>A0A832EK63</accession>
<protein>
    <submittedName>
        <fullName evidence="1">Uncharacterized protein</fullName>
    </submittedName>
</protein>
<name>A0A832EK63_9BACT</name>
<dbReference type="EMBL" id="DSTK01000039">
    <property type="protein sequence ID" value="HFK98259.1"/>
    <property type="molecule type" value="Genomic_DNA"/>
</dbReference>
<organism evidence="1">
    <name type="scientific">Desulfacinum infernum</name>
    <dbReference type="NCBI Taxonomy" id="35837"/>
    <lineage>
        <taxon>Bacteria</taxon>
        <taxon>Pseudomonadati</taxon>
        <taxon>Thermodesulfobacteriota</taxon>
        <taxon>Syntrophobacteria</taxon>
        <taxon>Syntrophobacterales</taxon>
        <taxon>Syntrophobacteraceae</taxon>
        <taxon>Desulfacinum</taxon>
    </lineage>
</organism>
<evidence type="ECO:0000313" key="1">
    <source>
        <dbReference type="EMBL" id="HFK98259.1"/>
    </source>
</evidence>
<comment type="caution">
    <text evidence="1">The sequence shown here is derived from an EMBL/GenBank/DDBJ whole genome shotgun (WGS) entry which is preliminary data.</text>
</comment>
<sequence>MSAEVTFVHEVEADDLFSGRKAVTLTTGYGADGIYMDQRREYTGSWMRLLFGGVRRDRRTVVISLGGGEIRELDWSRDTCRIFPLDRLKDPSWIHSLEKPREDLQPLMVDRYQVQAPQLTITSDGTEERIGNYRCRHVKAHLQLDTFDRLREAHSVTEVQQDLWLSDEVPGLAESLRVHQSLGDLLGLEKERFGPLSFLLSYWQGPLQPIAGDLEKVRGYPVKTRVRVTAHYIPKEGESKRVSRLVNEETSMLKEVIPAIDKALYAVPSHFTTVRVP</sequence>
<dbReference type="AlphaFoldDB" id="A0A832EK63"/>
<reference evidence="1" key="1">
    <citation type="journal article" date="2020" name="mSystems">
        <title>Genome- and Community-Level Interaction Insights into Carbon Utilization and Element Cycling Functions of Hydrothermarchaeota in Hydrothermal Sediment.</title>
        <authorList>
            <person name="Zhou Z."/>
            <person name="Liu Y."/>
            <person name="Xu W."/>
            <person name="Pan J."/>
            <person name="Luo Z.H."/>
            <person name="Li M."/>
        </authorList>
    </citation>
    <scope>NUCLEOTIDE SEQUENCE [LARGE SCALE GENOMIC DNA]</scope>
    <source>
        <strain evidence="1">SpSt-456</strain>
    </source>
</reference>
<gene>
    <name evidence="1" type="ORF">ENS06_13185</name>
</gene>